<keyword evidence="1" id="KW-0805">Transcription regulation</keyword>
<dbReference type="InterPro" id="IPR001647">
    <property type="entry name" value="HTH_TetR"/>
</dbReference>
<evidence type="ECO:0000256" key="3">
    <source>
        <dbReference type="ARBA" id="ARBA00023163"/>
    </source>
</evidence>
<protein>
    <submittedName>
        <fullName evidence="6">AcrR family transcriptional regulator</fullName>
    </submittedName>
</protein>
<dbReference type="Pfam" id="PF00440">
    <property type="entry name" value="TetR_N"/>
    <property type="match status" value="1"/>
</dbReference>
<evidence type="ECO:0000256" key="4">
    <source>
        <dbReference type="PROSITE-ProRule" id="PRU00335"/>
    </source>
</evidence>
<keyword evidence="7" id="KW-1185">Reference proteome</keyword>
<comment type="caution">
    <text evidence="6">The sequence shown here is derived from an EMBL/GenBank/DDBJ whole genome shotgun (WGS) entry which is preliminary data.</text>
</comment>
<reference evidence="6 7" key="1">
    <citation type="submission" date="2024-06" db="EMBL/GenBank/DDBJ databases">
        <title>Sorghum-associated microbial communities from plants grown in Nebraska, USA.</title>
        <authorList>
            <person name="Schachtman D."/>
        </authorList>
    </citation>
    <scope>NUCLEOTIDE SEQUENCE [LARGE SCALE GENOMIC DNA]</scope>
    <source>
        <strain evidence="6 7">2709</strain>
    </source>
</reference>
<keyword evidence="3" id="KW-0804">Transcription</keyword>
<evidence type="ECO:0000256" key="2">
    <source>
        <dbReference type="ARBA" id="ARBA00023125"/>
    </source>
</evidence>
<dbReference type="Pfam" id="PF13305">
    <property type="entry name" value="TetR_C_33"/>
    <property type="match status" value="1"/>
</dbReference>
<gene>
    <name evidence="6" type="ORF">ABIE13_005334</name>
</gene>
<name>A0ABV2QGN4_9BURK</name>
<dbReference type="SUPFAM" id="SSF48498">
    <property type="entry name" value="Tetracyclin repressor-like, C-terminal domain"/>
    <property type="match status" value="1"/>
</dbReference>
<keyword evidence="2 4" id="KW-0238">DNA-binding</keyword>
<dbReference type="SUPFAM" id="SSF46689">
    <property type="entry name" value="Homeodomain-like"/>
    <property type="match status" value="1"/>
</dbReference>
<evidence type="ECO:0000313" key="7">
    <source>
        <dbReference type="Proteomes" id="UP001549320"/>
    </source>
</evidence>
<evidence type="ECO:0000256" key="1">
    <source>
        <dbReference type="ARBA" id="ARBA00023015"/>
    </source>
</evidence>
<dbReference type="Proteomes" id="UP001549320">
    <property type="component" value="Unassembled WGS sequence"/>
</dbReference>
<feature type="domain" description="HTH tetR-type" evidence="5">
    <location>
        <begin position="18"/>
        <end position="78"/>
    </location>
</feature>
<evidence type="ECO:0000313" key="6">
    <source>
        <dbReference type="EMBL" id="MET4580194.1"/>
    </source>
</evidence>
<dbReference type="Gene3D" id="1.10.357.10">
    <property type="entry name" value="Tetracycline Repressor, domain 2"/>
    <property type="match status" value="1"/>
</dbReference>
<dbReference type="RefSeq" id="WP_354448942.1">
    <property type="nucleotide sequence ID" value="NZ_JBEPSH010000015.1"/>
</dbReference>
<accession>A0ABV2QGN4</accession>
<evidence type="ECO:0000259" key="5">
    <source>
        <dbReference type="PROSITE" id="PS50977"/>
    </source>
</evidence>
<dbReference type="InterPro" id="IPR025996">
    <property type="entry name" value="MT1864/Rv1816-like_C"/>
</dbReference>
<dbReference type="InterPro" id="IPR036271">
    <property type="entry name" value="Tet_transcr_reg_TetR-rel_C_sf"/>
</dbReference>
<organism evidence="6 7">
    <name type="scientific">Ottowia thiooxydans</name>
    <dbReference type="NCBI Taxonomy" id="219182"/>
    <lineage>
        <taxon>Bacteria</taxon>
        <taxon>Pseudomonadati</taxon>
        <taxon>Pseudomonadota</taxon>
        <taxon>Betaproteobacteria</taxon>
        <taxon>Burkholderiales</taxon>
        <taxon>Comamonadaceae</taxon>
        <taxon>Ottowia</taxon>
    </lineage>
</organism>
<sequence>MTNEDSQAALPRSTYRHGDLRRALLDAGLALAREGGPEAIVLREATRRAKVVPNAAYRHFAGHSELFDAVRAAALGALAQAIEIEWSKADAITDPAERARAQLSAVGAGYMDFAQEETGLFRTAFAPRQRPGAVESDPARTGSRGLGPFGLLNAALDAMVQAGVLPVERRPGAEYLAWSAVHGMALLTIDGPLRAASPEARKVLGKRLLQMVEQGL</sequence>
<dbReference type="PROSITE" id="PS50977">
    <property type="entry name" value="HTH_TETR_2"/>
    <property type="match status" value="1"/>
</dbReference>
<feature type="DNA-binding region" description="H-T-H motif" evidence="4">
    <location>
        <begin position="41"/>
        <end position="60"/>
    </location>
</feature>
<dbReference type="EMBL" id="JBEPSH010000015">
    <property type="protein sequence ID" value="MET4580194.1"/>
    <property type="molecule type" value="Genomic_DNA"/>
</dbReference>
<dbReference type="InterPro" id="IPR009057">
    <property type="entry name" value="Homeodomain-like_sf"/>
</dbReference>
<proteinExistence type="predicted"/>